<keyword evidence="14" id="KW-0573">Peptidoglycan synthesis</keyword>
<evidence type="ECO:0000256" key="7">
    <source>
        <dbReference type="ARBA" id="ARBA00022801"/>
    </source>
</evidence>
<keyword evidence="6 14" id="KW-0812">Transmembrane</keyword>
<keyword evidence="14" id="KW-0961">Cell wall biogenesis/degradation</keyword>
<organism evidence="15 16">
    <name type="scientific">Sunxiuqinia elliptica</name>
    <dbReference type="NCBI Taxonomy" id="655355"/>
    <lineage>
        <taxon>Bacteria</taxon>
        <taxon>Pseudomonadati</taxon>
        <taxon>Bacteroidota</taxon>
        <taxon>Bacteroidia</taxon>
        <taxon>Marinilabiliales</taxon>
        <taxon>Prolixibacteraceae</taxon>
        <taxon>Sunxiuqinia</taxon>
    </lineage>
</organism>
<comment type="similarity">
    <text evidence="2 14">Belongs to the UppP family.</text>
</comment>
<evidence type="ECO:0000256" key="8">
    <source>
        <dbReference type="ARBA" id="ARBA00022989"/>
    </source>
</evidence>
<proteinExistence type="inferred from homology"/>
<feature type="transmembrane region" description="Helical" evidence="14">
    <location>
        <begin position="82"/>
        <end position="100"/>
    </location>
</feature>
<dbReference type="GO" id="GO:0005886">
    <property type="term" value="C:plasma membrane"/>
    <property type="evidence" value="ECO:0007669"/>
    <property type="project" value="UniProtKB-SubCell"/>
</dbReference>
<evidence type="ECO:0000256" key="6">
    <source>
        <dbReference type="ARBA" id="ARBA00022692"/>
    </source>
</evidence>
<dbReference type="PANTHER" id="PTHR30622">
    <property type="entry name" value="UNDECAPRENYL-DIPHOSPHATASE"/>
    <property type="match status" value="1"/>
</dbReference>
<comment type="subcellular location">
    <subcellularLocation>
        <location evidence="1 14">Cell membrane</location>
        <topology evidence="1 14">Multi-pass membrane protein</topology>
    </subcellularLocation>
</comment>
<evidence type="ECO:0000313" key="16">
    <source>
        <dbReference type="Proteomes" id="UP000198964"/>
    </source>
</evidence>
<dbReference type="Proteomes" id="UP000198964">
    <property type="component" value="Unassembled WGS sequence"/>
</dbReference>
<keyword evidence="10 14" id="KW-0046">Antibiotic resistance</keyword>
<reference evidence="15 16" key="1">
    <citation type="submission" date="2016-10" db="EMBL/GenBank/DDBJ databases">
        <authorList>
            <person name="de Groot N.N."/>
        </authorList>
    </citation>
    <scope>NUCLEOTIDE SEQUENCE [LARGE SCALE GENOMIC DNA]</scope>
    <source>
        <strain evidence="15 16">CGMCC 1.9156</strain>
    </source>
</reference>
<evidence type="ECO:0000256" key="3">
    <source>
        <dbReference type="ARBA" id="ARBA00012374"/>
    </source>
</evidence>
<keyword evidence="8 14" id="KW-1133">Transmembrane helix</keyword>
<evidence type="ECO:0000256" key="9">
    <source>
        <dbReference type="ARBA" id="ARBA00023136"/>
    </source>
</evidence>
<dbReference type="EMBL" id="FONW01000001">
    <property type="protein sequence ID" value="SFE67213.1"/>
    <property type="molecule type" value="Genomic_DNA"/>
</dbReference>
<gene>
    <name evidence="14" type="primary">uppP</name>
    <name evidence="15" type="ORF">SAMN05216283_101721</name>
</gene>
<evidence type="ECO:0000313" key="15">
    <source>
        <dbReference type="EMBL" id="SFE67213.1"/>
    </source>
</evidence>
<feature type="transmembrane region" description="Helical" evidence="14">
    <location>
        <begin position="42"/>
        <end position="61"/>
    </location>
</feature>
<feature type="transmembrane region" description="Helical" evidence="14">
    <location>
        <begin position="179"/>
        <end position="200"/>
    </location>
</feature>
<evidence type="ECO:0000256" key="12">
    <source>
        <dbReference type="ARBA" id="ARBA00032932"/>
    </source>
</evidence>
<dbReference type="GO" id="GO:0050380">
    <property type="term" value="F:undecaprenyl-diphosphatase activity"/>
    <property type="evidence" value="ECO:0007669"/>
    <property type="project" value="UniProtKB-UniRule"/>
</dbReference>
<dbReference type="AlphaFoldDB" id="A0A1I2CHC8"/>
<dbReference type="GO" id="GO:0046677">
    <property type="term" value="P:response to antibiotic"/>
    <property type="evidence" value="ECO:0007669"/>
    <property type="project" value="UniProtKB-UniRule"/>
</dbReference>
<evidence type="ECO:0000256" key="11">
    <source>
        <dbReference type="ARBA" id="ARBA00032707"/>
    </source>
</evidence>
<dbReference type="Pfam" id="PF02673">
    <property type="entry name" value="BacA"/>
    <property type="match status" value="1"/>
</dbReference>
<feature type="transmembrane region" description="Helical" evidence="14">
    <location>
        <begin position="212"/>
        <end position="236"/>
    </location>
</feature>
<dbReference type="HAMAP" id="MF_01006">
    <property type="entry name" value="Undec_diphosphatase"/>
    <property type="match status" value="1"/>
</dbReference>
<feature type="transmembrane region" description="Helical" evidence="14">
    <location>
        <begin position="242"/>
        <end position="259"/>
    </location>
</feature>
<comment type="function">
    <text evidence="14">Catalyzes the dephosphorylation of undecaprenyl diphosphate (UPP). Confers resistance to bacitracin.</text>
</comment>
<keyword evidence="16" id="KW-1185">Reference proteome</keyword>
<feature type="transmembrane region" description="Helical" evidence="14">
    <location>
        <begin position="112"/>
        <end position="132"/>
    </location>
</feature>
<dbReference type="EC" id="3.6.1.27" evidence="3 14"/>
<evidence type="ECO:0000256" key="1">
    <source>
        <dbReference type="ARBA" id="ARBA00004651"/>
    </source>
</evidence>
<dbReference type="GO" id="GO:0008360">
    <property type="term" value="P:regulation of cell shape"/>
    <property type="evidence" value="ECO:0007669"/>
    <property type="project" value="UniProtKB-KW"/>
</dbReference>
<evidence type="ECO:0000256" key="14">
    <source>
        <dbReference type="HAMAP-Rule" id="MF_01006"/>
    </source>
</evidence>
<dbReference type="STRING" id="655355.SAMN05216283_101721"/>
<sequence>MTALQAFLLGIIQGLTEFLPVSSSGHLEIGHELLGVEGHNNLLFAVVVHGATVLSTLVVFRKDILSLLKGLFAFQWNEETRYVSYLLLSAIPVGVLGVLFKDQVEALFTGNLVFVGAMLLVTALLLSFTYFAKSREKKIGWLDALIIGVAQAMAVMPGISRSGSTIATGLLLGKKREDMARFSFLMVLIPILGANFLDIVGGEISAESSIGVLPLAVGFVAAFVSGLLACSWMIKIVKKGKLIYFAAYCLLIGLIAIFAG</sequence>
<evidence type="ECO:0000256" key="13">
    <source>
        <dbReference type="ARBA" id="ARBA00047594"/>
    </source>
</evidence>
<name>A0A1I2CHC8_9BACT</name>
<accession>A0A1I2CHC8</accession>
<keyword evidence="9 14" id="KW-0472">Membrane</keyword>
<dbReference type="GO" id="GO:0009252">
    <property type="term" value="P:peptidoglycan biosynthetic process"/>
    <property type="evidence" value="ECO:0007669"/>
    <property type="project" value="UniProtKB-KW"/>
</dbReference>
<comment type="catalytic activity">
    <reaction evidence="13 14">
        <text>di-trans,octa-cis-undecaprenyl diphosphate + H2O = di-trans,octa-cis-undecaprenyl phosphate + phosphate + H(+)</text>
        <dbReference type="Rhea" id="RHEA:28094"/>
        <dbReference type="ChEBI" id="CHEBI:15377"/>
        <dbReference type="ChEBI" id="CHEBI:15378"/>
        <dbReference type="ChEBI" id="CHEBI:43474"/>
        <dbReference type="ChEBI" id="CHEBI:58405"/>
        <dbReference type="ChEBI" id="CHEBI:60392"/>
        <dbReference type="EC" id="3.6.1.27"/>
    </reaction>
</comment>
<keyword evidence="5 14" id="KW-1003">Cell membrane</keyword>
<evidence type="ECO:0000256" key="10">
    <source>
        <dbReference type="ARBA" id="ARBA00023251"/>
    </source>
</evidence>
<comment type="miscellaneous">
    <text evidence="14">Bacitracin is thought to be involved in the inhibition of peptidoglycan synthesis by sequestering undecaprenyl diphosphate, thereby reducing the pool of lipid carrier available.</text>
</comment>
<evidence type="ECO:0000256" key="4">
    <source>
        <dbReference type="ARBA" id="ARBA00021581"/>
    </source>
</evidence>
<evidence type="ECO:0000256" key="5">
    <source>
        <dbReference type="ARBA" id="ARBA00022475"/>
    </source>
</evidence>
<evidence type="ECO:0000256" key="2">
    <source>
        <dbReference type="ARBA" id="ARBA00010621"/>
    </source>
</evidence>
<keyword evidence="14" id="KW-0133">Cell shape</keyword>
<dbReference type="PANTHER" id="PTHR30622:SF2">
    <property type="entry name" value="UNDECAPRENYL-DIPHOSPHATASE"/>
    <property type="match status" value="1"/>
</dbReference>
<dbReference type="GO" id="GO:0071555">
    <property type="term" value="P:cell wall organization"/>
    <property type="evidence" value="ECO:0007669"/>
    <property type="project" value="UniProtKB-KW"/>
</dbReference>
<keyword evidence="7 14" id="KW-0378">Hydrolase</keyword>
<protein>
    <recommendedName>
        <fullName evidence="4 14">Undecaprenyl-diphosphatase</fullName>
        <ecNumber evidence="3 14">3.6.1.27</ecNumber>
    </recommendedName>
    <alternativeName>
        <fullName evidence="12 14">Bacitracin resistance protein</fullName>
    </alternativeName>
    <alternativeName>
        <fullName evidence="11 14">Undecaprenyl pyrophosphate phosphatase</fullName>
    </alternativeName>
</protein>
<dbReference type="RefSeq" id="WP_093918434.1">
    <property type="nucleotide sequence ID" value="NZ_FONW01000001.1"/>
</dbReference>
<dbReference type="InterPro" id="IPR003824">
    <property type="entry name" value="UppP"/>
</dbReference>